<proteinExistence type="predicted"/>
<evidence type="ECO:0000313" key="2">
    <source>
        <dbReference type="Proteomes" id="UP001597024"/>
    </source>
</evidence>
<dbReference type="Proteomes" id="UP001597024">
    <property type="component" value="Unassembled WGS sequence"/>
</dbReference>
<dbReference type="SUPFAM" id="SSF55811">
    <property type="entry name" value="Nudix"/>
    <property type="match status" value="1"/>
</dbReference>
<name>A0ABW3DNN1_9ACTN</name>
<dbReference type="Gene3D" id="3.90.79.10">
    <property type="entry name" value="Nucleoside Triphosphate Pyrophosphohydrolase"/>
    <property type="match status" value="1"/>
</dbReference>
<keyword evidence="2" id="KW-1185">Reference proteome</keyword>
<sequence length="31" mass="3121">MPQAAVREALEETGVTCEITGPVGTCTAPGM</sequence>
<organism evidence="1 2">
    <name type="scientific">Streptosporangium algeriense</name>
    <dbReference type="NCBI Taxonomy" id="1682748"/>
    <lineage>
        <taxon>Bacteria</taxon>
        <taxon>Bacillati</taxon>
        <taxon>Actinomycetota</taxon>
        <taxon>Actinomycetes</taxon>
        <taxon>Streptosporangiales</taxon>
        <taxon>Streptosporangiaceae</taxon>
        <taxon>Streptosporangium</taxon>
    </lineage>
</organism>
<evidence type="ECO:0000313" key="1">
    <source>
        <dbReference type="EMBL" id="MFD0884589.1"/>
    </source>
</evidence>
<dbReference type="EMBL" id="JBHTHX010000193">
    <property type="protein sequence ID" value="MFD0884589.1"/>
    <property type="molecule type" value="Genomic_DNA"/>
</dbReference>
<reference evidence="2" key="1">
    <citation type="journal article" date="2019" name="Int. J. Syst. Evol. Microbiol.">
        <title>The Global Catalogue of Microorganisms (GCM) 10K type strain sequencing project: providing services to taxonomists for standard genome sequencing and annotation.</title>
        <authorList>
            <consortium name="The Broad Institute Genomics Platform"/>
            <consortium name="The Broad Institute Genome Sequencing Center for Infectious Disease"/>
            <person name="Wu L."/>
            <person name="Ma J."/>
        </authorList>
    </citation>
    <scope>NUCLEOTIDE SEQUENCE [LARGE SCALE GENOMIC DNA]</scope>
    <source>
        <strain evidence="2">CCUG 62974</strain>
    </source>
</reference>
<comment type="caution">
    <text evidence="1">The sequence shown here is derived from an EMBL/GenBank/DDBJ whole genome shotgun (WGS) entry which is preliminary data.</text>
</comment>
<protein>
    <submittedName>
        <fullName evidence="1">NUDIX domain-containing protein</fullName>
    </submittedName>
</protein>
<gene>
    <name evidence="1" type="ORF">ACFQ08_08485</name>
</gene>
<dbReference type="InterPro" id="IPR015797">
    <property type="entry name" value="NUDIX_hydrolase-like_dom_sf"/>
</dbReference>
<accession>A0ABW3DNN1</accession>